<dbReference type="EMBL" id="CACRTB010000035">
    <property type="protein sequence ID" value="VYT32017.1"/>
    <property type="molecule type" value="Genomic_DNA"/>
</dbReference>
<dbReference type="SUPFAM" id="SSF53448">
    <property type="entry name" value="Nucleotide-diphospho-sugar transferases"/>
    <property type="match status" value="1"/>
</dbReference>
<dbReference type="InterPro" id="IPR029044">
    <property type="entry name" value="Nucleotide-diphossugar_trans"/>
</dbReference>
<dbReference type="PANTHER" id="PTHR22916">
    <property type="entry name" value="GLYCOSYLTRANSFERASE"/>
    <property type="match status" value="1"/>
</dbReference>
<keyword evidence="2" id="KW-0808">Transferase</keyword>
<reference evidence="2" key="1">
    <citation type="submission" date="2019-11" db="EMBL/GenBank/DDBJ databases">
        <authorList>
            <person name="Feng L."/>
        </authorList>
    </citation>
    <scope>NUCLEOTIDE SEQUENCE</scope>
    <source>
        <strain evidence="2">BcaccaeLFYP20</strain>
    </source>
</reference>
<keyword evidence="2" id="KW-0328">Glycosyltransferase</keyword>
<dbReference type="InterPro" id="IPR001173">
    <property type="entry name" value="Glyco_trans_2-like"/>
</dbReference>
<evidence type="ECO:0000259" key="1">
    <source>
        <dbReference type="Pfam" id="PF00535"/>
    </source>
</evidence>
<protein>
    <submittedName>
        <fullName evidence="2">PGL/p-HBAD biosynthesis glycosyltransferase/MT3031</fullName>
        <ecNumber evidence="2">2.4.1.-</ecNumber>
    </submittedName>
</protein>
<dbReference type="Gene3D" id="3.90.550.10">
    <property type="entry name" value="Spore Coat Polysaccharide Biosynthesis Protein SpsA, Chain A"/>
    <property type="match status" value="1"/>
</dbReference>
<proteinExistence type="predicted"/>
<dbReference type="EC" id="2.4.1.-" evidence="2"/>
<dbReference type="PANTHER" id="PTHR22916:SF67">
    <property type="entry name" value="COLANIC ACID BIOSYNTHESIS GLYCOSYL TRANSFERASE WCAE-RELATED"/>
    <property type="match status" value="1"/>
</dbReference>
<evidence type="ECO:0000313" key="2">
    <source>
        <dbReference type="EMBL" id="VYT32017.1"/>
    </source>
</evidence>
<dbReference type="RefSeq" id="WP_227102882.1">
    <property type="nucleotide sequence ID" value="NZ_CACRTB010000035.1"/>
</dbReference>
<name>A0A6N2VQN4_9BACE</name>
<dbReference type="GO" id="GO:0016758">
    <property type="term" value="F:hexosyltransferase activity"/>
    <property type="evidence" value="ECO:0007669"/>
    <property type="project" value="UniProtKB-ARBA"/>
</dbReference>
<sequence>MQLQNMDAPIISVITVCYNVASTIEKTMLSVLNQTYKNLEYIIIDGNSTDGTVDIIKKYAERLTFWISEPDKGIYDAMNKGIVKATGKFLIFMNAGDQFLNEKVLSKCLPYFLQEIDVISGIGYLSGQKWIPAKATDLSVAFFLKRSLNHQATFINRKLFQDNLYRTDLKIVGDSVFFFQALIMDNASYVDIPIEIALCEKPGLSGQEKKAFAELEASIKGMLPDRMVSDVDFLINYYNPAVRMIGGWLYKMHFLKKILRFIRTNRKTR</sequence>
<dbReference type="AlphaFoldDB" id="A0A6N2VQN4"/>
<feature type="domain" description="Glycosyltransferase 2-like" evidence="1">
    <location>
        <begin position="12"/>
        <end position="146"/>
    </location>
</feature>
<organism evidence="2">
    <name type="scientific">Bacteroides caccae</name>
    <dbReference type="NCBI Taxonomy" id="47678"/>
    <lineage>
        <taxon>Bacteria</taxon>
        <taxon>Pseudomonadati</taxon>
        <taxon>Bacteroidota</taxon>
        <taxon>Bacteroidia</taxon>
        <taxon>Bacteroidales</taxon>
        <taxon>Bacteroidaceae</taxon>
        <taxon>Bacteroides</taxon>
    </lineage>
</organism>
<accession>A0A6N2VQN4</accession>
<gene>
    <name evidence="2" type="ORF">BCLFYP20_03170</name>
</gene>
<dbReference type="CDD" id="cd06433">
    <property type="entry name" value="GT_2_WfgS_like"/>
    <property type="match status" value="1"/>
</dbReference>
<dbReference type="Pfam" id="PF00535">
    <property type="entry name" value="Glycos_transf_2"/>
    <property type="match status" value="1"/>
</dbReference>